<comment type="caution">
    <text evidence="2">The sequence shown here is derived from an EMBL/GenBank/DDBJ whole genome shotgun (WGS) entry which is preliminary data.</text>
</comment>
<accession>A0A101TDT5</accession>
<evidence type="ECO:0000256" key="1">
    <source>
        <dbReference type="SAM" id="MobiDB-lite"/>
    </source>
</evidence>
<dbReference type="Proteomes" id="UP000053429">
    <property type="component" value="Unassembled WGS sequence"/>
</dbReference>
<name>A0A101TDT5_9ACTN</name>
<dbReference type="AlphaFoldDB" id="A0A101TDT5"/>
<reference evidence="2 3" key="1">
    <citation type="submission" date="2015-10" db="EMBL/GenBank/DDBJ databases">
        <title>Draft genome sequence of Streptomyces caeruleatus NRRL B-24802, type strain for the species Streptomyces caeruleatus.</title>
        <authorList>
            <person name="Ruckert C."/>
            <person name="Winkler A."/>
            <person name="Kalinowski J."/>
            <person name="Kampfer P."/>
            <person name="Glaeser S."/>
        </authorList>
    </citation>
    <scope>NUCLEOTIDE SEQUENCE [LARGE SCALE GENOMIC DNA]</scope>
    <source>
        <strain evidence="2 3">NRRL B-24802</strain>
    </source>
</reference>
<keyword evidence="3" id="KW-1185">Reference proteome</keyword>
<feature type="region of interest" description="Disordered" evidence="1">
    <location>
        <begin position="91"/>
        <end position="180"/>
    </location>
</feature>
<protein>
    <submittedName>
        <fullName evidence="2">Uncharacterized protein</fullName>
    </submittedName>
</protein>
<evidence type="ECO:0000313" key="3">
    <source>
        <dbReference type="Proteomes" id="UP000053429"/>
    </source>
</evidence>
<organism evidence="2 3">
    <name type="scientific">Streptomyces caeruleatus</name>
    <dbReference type="NCBI Taxonomy" id="661399"/>
    <lineage>
        <taxon>Bacteria</taxon>
        <taxon>Bacillati</taxon>
        <taxon>Actinomycetota</taxon>
        <taxon>Actinomycetes</taxon>
        <taxon>Kitasatosporales</taxon>
        <taxon>Streptomycetaceae</taxon>
        <taxon>Streptomyces</taxon>
    </lineage>
</organism>
<evidence type="ECO:0000313" key="2">
    <source>
        <dbReference type="EMBL" id="KUN90424.1"/>
    </source>
</evidence>
<proteinExistence type="predicted"/>
<gene>
    <name evidence="2" type="ORF">AQJ67_44095</name>
</gene>
<sequence>MPGRDGVKTLRAVWMGPIRRRSRVIGPPGGGTGGIRMHWKEDQGWFYALIGMSPQHVLLYSVLPTFRTIFPPPPDVADVAEHLVRLRRCPKSSTVQKGSRRSAPAGGEVAVQPDEASRRASRQVVKPVTRPLRAAAPPIKRKRCTSPTPPRGPSADRRLDSPPRLGVHVPQTARRAPDTTAAREALHRALRLLDDQDNPDALAEARAAAQAAAQAAADAVPYPWRATHCTANRRNAKEDTCHSSTCTRCTAFRAGDPMPFDDY</sequence>
<dbReference type="RefSeq" id="WP_062725817.1">
    <property type="nucleotide sequence ID" value="NZ_KQ948958.1"/>
</dbReference>
<dbReference type="EMBL" id="LMWY01000078">
    <property type="protein sequence ID" value="KUN90424.1"/>
    <property type="molecule type" value="Genomic_DNA"/>
</dbReference>
<dbReference type="OrthoDB" id="4193615at2"/>